<feature type="transmembrane region" description="Helical" evidence="8">
    <location>
        <begin position="383"/>
        <end position="401"/>
    </location>
</feature>
<keyword evidence="5 8" id="KW-0812">Transmembrane</keyword>
<gene>
    <name evidence="10" type="ORF">A3B86_01395</name>
</gene>
<dbReference type="PANTHER" id="PTHR33908">
    <property type="entry name" value="MANNOSYLTRANSFERASE YKCB-RELATED"/>
    <property type="match status" value="1"/>
</dbReference>
<feature type="transmembrane region" description="Helical" evidence="8">
    <location>
        <begin position="115"/>
        <end position="133"/>
    </location>
</feature>
<comment type="caution">
    <text evidence="10">The sequence shown here is derived from an EMBL/GenBank/DDBJ whole genome shotgun (WGS) entry which is preliminary data.</text>
</comment>
<sequence length="588" mass="68160">MRYKLTAVLIIVTALILAITSLWDDSPIVDEMPHIGAGYSYITKGDHRLNPEHPPLAKDLAGLSLKFLRVKDEPAFESKFWQEDINGQWEFGRKLIFNSGNDADKLAKYAKIPQLLFFILAAVIIFIWSRKLYGSKASLIALFLFSFSPTVLAHSRFVTTDMPALFGILLATFFFVKYLEKPTKKNLCLAGLMLGVAQLTKFSVFLLVPFFLVLAILYGLLKSEKSKILTTYYLLLTTILIIIIGFLFIVWPVYYFHTWNYPPELQKNHTEDLLKSYGNRNFADSIVYLSDKPVIRGLAEYGLGLLMVTQRQSGGNTTYFMGEVRNWAWPQYFPVVYFLKEPLAFWGLIILVWLIWATKWKIQVSRFKIQKLWDWSRNHFTELTMFLWLTLYWYTSITSNLNIGVRHLLPVYGFTFILLSGTLIKMSTLISSKKILTTYYLLLTTLFGWYLYENISVYPYYLTYFNQAAGGSSGGYRYVVDSNLDWGQDLKRLSQWVDKNNIQKISLDYFGWSDQTYYLKNKLVWIRSGKYKNARDFLTDNPNGGYIAVSASFYMGSREKLETSYAWLDNHKPVAVIGNSIFVWYIQP</sequence>
<feature type="domain" description="Glycosyltransferase RgtA/B/C/D-like" evidence="9">
    <location>
        <begin position="111"/>
        <end position="251"/>
    </location>
</feature>
<feature type="transmembrane region" description="Helical" evidence="8">
    <location>
        <begin position="139"/>
        <end position="155"/>
    </location>
</feature>
<feature type="transmembrane region" description="Helical" evidence="8">
    <location>
        <begin position="343"/>
        <end position="362"/>
    </location>
</feature>
<evidence type="ECO:0000313" key="10">
    <source>
        <dbReference type="EMBL" id="OGN07386.1"/>
    </source>
</evidence>
<dbReference type="AlphaFoldDB" id="A0A1F8F566"/>
<accession>A0A1F8F566</accession>
<name>A0A1F8F566_9BACT</name>
<feature type="transmembrane region" description="Helical" evidence="8">
    <location>
        <begin position="407"/>
        <end position="424"/>
    </location>
</feature>
<reference evidence="10 11" key="1">
    <citation type="journal article" date="2016" name="Nat. Commun.">
        <title>Thousands of microbial genomes shed light on interconnected biogeochemical processes in an aquifer system.</title>
        <authorList>
            <person name="Anantharaman K."/>
            <person name="Brown C.T."/>
            <person name="Hug L.A."/>
            <person name="Sharon I."/>
            <person name="Castelle C.J."/>
            <person name="Probst A.J."/>
            <person name="Thomas B.C."/>
            <person name="Singh A."/>
            <person name="Wilkins M.J."/>
            <person name="Karaoz U."/>
            <person name="Brodie E.L."/>
            <person name="Williams K.H."/>
            <person name="Hubbard S.S."/>
            <person name="Banfield J.F."/>
        </authorList>
    </citation>
    <scope>NUCLEOTIDE SEQUENCE [LARGE SCALE GENOMIC DNA]</scope>
</reference>
<feature type="transmembrane region" description="Helical" evidence="8">
    <location>
        <begin position="162"/>
        <end position="179"/>
    </location>
</feature>
<dbReference type="Proteomes" id="UP000176834">
    <property type="component" value="Unassembled WGS sequence"/>
</dbReference>
<evidence type="ECO:0000256" key="8">
    <source>
        <dbReference type="SAM" id="Phobius"/>
    </source>
</evidence>
<evidence type="ECO:0000256" key="2">
    <source>
        <dbReference type="ARBA" id="ARBA00022475"/>
    </source>
</evidence>
<keyword evidence="3" id="KW-0328">Glycosyltransferase</keyword>
<proteinExistence type="predicted"/>
<protein>
    <recommendedName>
        <fullName evidence="9">Glycosyltransferase RgtA/B/C/D-like domain-containing protein</fullName>
    </recommendedName>
</protein>
<feature type="transmembrane region" description="Helical" evidence="8">
    <location>
        <begin position="436"/>
        <end position="452"/>
    </location>
</feature>
<keyword evidence="2" id="KW-1003">Cell membrane</keyword>
<evidence type="ECO:0000256" key="6">
    <source>
        <dbReference type="ARBA" id="ARBA00022989"/>
    </source>
</evidence>
<dbReference type="Pfam" id="PF13231">
    <property type="entry name" value="PMT_2"/>
    <property type="match status" value="1"/>
</dbReference>
<evidence type="ECO:0000256" key="1">
    <source>
        <dbReference type="ARBA" id="ARBA00004651"/>
    </source>
</evidence>
<evidence type="ECO:0000256" key="5">
    <source>
        <dbReference type="ARBA" id="ARBA00022692"/>
    </source>
</evidence>
<dbReference type="InterPro" id="IPR038731">
    <property type="entry name" value="RgtA/B/C-like"/>
</dbReference>
<evidence type="ECO:0000313" key="11">
    <source>
        <dbReference type="Proteomes" id="UP000176834"/>
    </source>
</evidence>
<feature type="transmembrane region" description="Helical" evidence="8">
    <location>
        <begin position="233"/>
        <end position="254"/>
    </location>
</feature>
<dbReference type="PANTHER" id="PTHR33908:SF11">
    <property type="entry name" value="MEMBRANE PROTEIN"/>
    <property type="match status" value="1"/>
</dbReference>
<keyword evidence="4" id="KW-0808">Transferase</keyword>
<keyword evidence="6 8" id="KW-1133">Transmembrane helix</keyword>
<evidence type="ECO:0000256" key="4">
    <source>
        <dbReference type="ARBA" id="ARBA00022679"/>
    </source>
</evidence>
<feature type="transmembrane region" description="Helical" evidence="8">
    <location>
        <begin position="199"/>
        <end position="221"/>
    </location>
</feature>
<dbReference type="GO" id="GO:0009103">
    <property type="term" value="P:lipopolysaccharide biosynthetic process"/>
    <property type="evidence" value="ECO:0007669"/>
    <property type="project" value="UniProtKB-ARBA"/>
</dbReference>
<evidence type="ECO:0000259" key="9">
    <source>
        <dbReference type="Pfam" id="PF13231"/>
    </source>
</evidence>
<dbReference type="InterPro" id="IPR050297">
    <property type="entry name" value="LipidA_mod_glycosyltrf_83"/>
</dbReference>
<evidence type="ECO:0000256" key="7">
    <source>
        <dbReference type="ARBA" id="ARBA00023136"/>
    </source>
</evidence>
<organism evidence="10 11">
    <name type="scientific">Candidatus Yanofskybacteria bacterium RIFCSPHIGHO2_02_FULL_38_22b</name>
    <dbReference type="NCBI Taxonomy" id="1802673"/>
    <lineage>
        <taxon>Bacteria</taxon>
        <taxon>Candidatus Yanofskyibacteriota</taxon>
    </lineage>
</organism>
<evidence type="ECO:0000256" key="3">
    <source>
        <dbReference type="ARBA" id="ARBA00022676"/>
    </source>
</evidence>
<feature type="transmembrane region" description="Helical" evidence="8">
    <location>
        <begin position="6"/>
        <end position="23"/>
    </location>
</feature>
<dbReference type="GO" id="GO:0016763">
    <property type="term" value="F:pentosyltransferase activity"/>
    <property type="evidence" value="ECO:0007669"/>
    <property type="project" value="TreeGrafter"/>
</dbReference>
<dbReference type="GO" id="GO:0005886">
    <property type="term" value="C:plasma membrane"/>
    <property type="evidence" value="ECO:0007669"/>
    <property type="project" value="UniProtKB-SubCell"/>
</dbReference>
<comment type="subcellular location">
    <subcellularLocation>
        <location evidence="1">Cell membrane</location>
        <topology evidence="1">Multi-pass membrane protein</topology>
    </subcellularLocation>
</comment>
<keyword evidence="7 8" id="KW-0472">Membrane</keyword>
<dbReference type="EMBL" id="MGJN01000007">
    <property type="protein sequence ID" value="OGN07386.1"/>
    <property type="molecule type" value="Genomic_DNA"/>
</dbReference>